<dbReference type="SUPFAM" id="SSF54980">
    <property type="entry name" value="EF-G C-terminal domain-like"/>
    <property type="match status" value="1"/>
</dbReference>
<accession>X1CQR9</accession>
<gene>
    <name evidence="1" type="ORF">S01H4_44954</name>
</gene>
<dbReference type="InterPro" id="IPR035647">
    <property type="entry name" value="EFG_III/V"/>
</dbReference>
<name>X1CQR9_9ZZZZ</name>
<proteinExistence type="predicted"/>
<dbReference type="EMBL" id="BART01024982">
    <property type="protein sequence ID" value="GAG95302.1"/>
    <property type="molecule type" value="Genomic_DNA"/>
</dbReference>
<sequence length="88" mass="10373">MEKFSLREFIIREINHKELGPIIQAIESREGRIANISYNEKININAYLPDSMEDWLNDIVKNISHGRVTVEIGQVKWYKKVSFIQKLI</sequence>
<reference evidence="1" key="1">
    <citation type="journal article" date="2014" name="Front. Microbiol.">
        <title>High frequency of phylogenetically diverse reductive dehalogenase-homologous genes in deep subseafloor sedimentary metagenomes.</title>
        <authorList>
            <person name="Kawai M."/>
            <person name="Futagami T."/>
            <person name="Toyoda A."/>
            <person name="Takaki Y."/>
            <person name="Nishi S."/>
            <person name="Hori S."/>
            <person name="Arai W."/>
            <person name="Tsubouchi T."/>
            <person name="Morono Y."/>
            <person name="Uchiyama I."/>
            <person name="Ito T."/>
            <person name="Fujiyama A."/>
            <person name="Inagaki F."/>
            <person name="Takami H."/>
        </authorList>
    </citation>
    <scope>NUCLEOTIDE SEQUENCE</scope>
    <source>
        <strain evidence="1">Expedition CK06-06</strain>
    </source>
</reference>
<evidence type="ECO:0000313" key="1">
    <source>
        <dbReference type="EMBL" id="GAG95302.1"/>
    </source>
</evidence>
<dbReference type="AlphaFoldDB" id="X1CQR9"/>
<comment type="caution">
    <text evidence="1">The sequence shown here is derived from an EMBL/GenBank/DDBJ whole genome shotgun (WGS) entry which is preliminary data.</text>
</comment>
<organism evidence="1">
    <name type="scientific">marine sediment metagenome</name>
    <dbReference type="NCBI Taxonomy" id="412755"/>
    <lineage>
        <taxon>unclassified sequences</taxon>
        <taxon>metagenomes</taxon>
        <taxon>ecological metagenomes</taxon>
    </lineage>
</organism>
<protein>
    <submittedName>
        <fullName evidence="1">Uncharacterized protein</fullName>
    </submittedName>
</protein>